<dbReference type="RefSeq" id="WP_226170801.1">
    <property type="nucleotide sequence ID" value="NZ_JAJADR010000001.1"/>
</dbReference>
<evidence type="ECO:0000256" key="5">
    <source>
        <dbReference type="ARBA" id="ARBA00022989"/>
    </source>
</evidence>
<dbReference type="PANTHER" id="PTHR30558:SF3">
    <property type="entry name" value="BIOPOLYMER TRANSPORT PROTEIN EXBD-RELATED"/>
    <property type="match status" value="1"/>
</dbReference>
<evidence type="ECO:0000256" key="4">
    <source>
        <dbReference type="ARBA" id="ARBA00022692"/>
    </source>
</evidence>
<reference evidence="9" key="1">
    <citation type="submission" date="2021-10" db="EMBL/GenBank/DDBJ databases">
        <authorList>
            <person name="Dean J.D."/>
            <person name="Kim M.K."/>
            <person name="Newey C.N."/>
            <person name="Stoker T.S."/>
            <person name="Thompson D.W."/>
            <person name="Grose J.H."/>
        </authorList>
    </citation>
    <scope>NUCLEOTIDE SEQUENCE</scope>
    <source>
        <strain evidence="9">BT178</strain>
    </source>
</reference>
<evidence type="ECO:0000313" key="10">
    <source>
        <dbReference type="Proteomes" id="UP001165296"/>
    </source>
</evidence>
<protein>
    <submittedName>
        <fullName evidence="9">Biopolymer transporter ExbD</fullName>
    </submittedName>
</protein>
<evidence type="ECO:0000256" key="7">
    <source>
        <dbReference type="RuleBase" id="RU003879"/>
    </source>
</evidence>
<keyword evidence="10" id="KW-1185">Reference proteome</keyword>
<keyword evidence="5 8" id="KW-1133">Transmembrane helix</keyword>
<evidence type="ECO:0000313" key="9">
    <source>
        <dbReference type="EMBL" id="MCB2406639.1"/>
    </source>
</evidence>
<organism evidence="9 10">
    <name type="scientific">Hymenobacter lucidus</name>
    <dbReference type="NCBI Taxonomy" id="2880930"/>
    <lineage>
        <taxon>Bacteria</taxon>
        <taxon>Pseudomonadati</taxon>
        <taxon>Bacteroidota</taxon>
        <taxon>Cytophagia</taxon>
        <taxon>Cytophagales</taxon>
        <taxon>Hymenobacteraceae</taxon>
        <taxon>Hymenobacter</taxon>
    </lineage>
</organism>
<keyword evidence="4 7" id="KW-0812">Transmembrane</keyword>
<dbReference type="InterPro" id="IPR003400">
    <property type="entry name" value="ExbD"/>
</dbReference>
<dbReference type="EMBL" id="JAJADR010000001">
    <property type="protein sequence ID" value="MCB2406639.1"/>
    <property type="molecule type" value="Genomic_DNA"/>
</dbReference>
<evidence type="ECO:0000256" key="2">
    <source>
        <dbReference type="ARBA" id="ARBA00005811"/>
    </source>
</evidence>
<evidence type="ECO:0000256" key="3">
    <source>
        <dbReference type="ARBA" id="ARBA00022475"/>
    </source>
</evidence>
<comment type="caution">
    <text evidence="9">The sequence shown here is derived from an EMBL/GenBank/DDBJ whole genome shotgun (WGS) entry which is preliminary data.</text>
</comment>
<keyword evidence="7" id="KW-0813">Transport</keyword>
<keyword evidence="7" id="KW-0653">Protein transport</keyword>
<dbReference type="Proteomes" id="UP001165296">
    <property type="component" value="Unassembled WGS sequence"/>
</dbReference>
<dbReference type="PANTHER" id="PTHR30558">
    <property type="entry name" value="EXBD MEMBRANE COMPONENT OF PMF-DRIVEN MACROMOLECULE IMPORT SYSTEM"/>
    <property type="match status" value="1"/>
</dbReference>
<feature type="transmembrane region" description="Helical" evidence="8">
    <location>
        <begin position="27"/>
        <end position="47"/>
    </location>
</feature>
<sequence>MATSQPAANTSLRSSRRNFRRILHPDMTPMVGLGFLLVTFFLLAADFKKPTVLDLMMPVSRTHCDPPIDRSSSATTLVLGKSDKVLYYNGMLRNGSTPDVQVMDFSSTSLRHLLLKLKQEHPNYIVLIKPSDKAKYRNIVDALDEMNITGQTQYALVDMQQGDYDLLKRNGL</sequence>
<evidence type="ECO:0000256" key="8">
    <source>
        <dbReference type="SAM" id="Phobius"/>
    </source>
</evidence>
<name>A0ABS8ALN1_9BACT</name>
<comment type="similarity">
    <text evidence="2 7">Belongs to the ExbD/TolR family.</text>
</comment>
<evidence type="ECO:0000256" key="1">
    <source>
        <dbReference type="ARBA" id="ARBA00004162"/>
    </source>
</evidence>
<gene>
    <name evidence="9" type="ORF">LGH74_01495</name>
</gene>
<comment type="subcellular location">
    <subcellularLocation>
        <location evidence="1">Cell membrane</location>
        <topology evidence="1">Single-pass membrane protein</topology>
    </subcellularLocation>
    <subcellularLocation>
        <location evidence="7">Cell membrane</location>
        <topology evidence="7">Single-pass type II membrane protein</topology>
    </subcellularLocation>
</comment>
<accession>A0ABS8ALN1</accession>
<keyword evidence="6 8" id="KW-0472">Membrane</keyword>
<keyword evidence="3" id="KW-1003">Cell membrane</keyword>
<proteinExistence type="inferred from homology"/>
<dbReference type="Pfam" id="PF02472">
    <property type="entry name" value="ExbD"/>
    <property type="match status" value="1"/>
</dbReference>
<evidence type="ECO:0000256" key="6">
    <source>
        <dbReference type="ARBA" id="ARBA00023136"/>
    </source>
</evidence>